<evidence type="ECO:0000313" key="8">
    <source>
        <dbReference type="Proteomes" id="UP000184517"/>
    </source>
</evidence>
<dbReference type="OrthoDB" id="9794225at2"/>
<evidence type="ECO:0000256" key="2">
    <source>
        <dbReference type="ARBA" id="ARBA00022692"/>
    </source>
</evidence>
<dbReference type="GO" id="GO:0005262">
    <property type="term" value="F:calcium channel activity"/>
    <property type="evidence" value="ECO:0007669"/>
    <property type="project" value="TreeGrafter"/>
</dbReference>
<dbReference type="RefSeq" id="WP_084122374.1">
    <property type="nucleotide sequence ID" value="NZ_FQVF01000009.1"/>
</dbReference>
<dbReference type="NCBIfam" id="TIGR00367">
    <property type="entry name" value="calcium/sodium antiporter"/>
    <property type="match status" value="1"/>
</dbReference>
<keyword evidence="3 5" id="KW-1133">Transmembrane helix</keyword>
<feature type="transmembrane region" description="Helical" evidence="5">
    <location>
        <begin position="311"/>
        <end position="330"/>
    </location>
</feature>
<dbReference type="GO" id="GO:0006874">
    <property type="term" value="P:intracellular calcium ion homeostasis"/>
    <property type="evidence" value="ECO:0007669"/>
    <property type="project" value="TreeGrafter"/>
</dbReference>
<dbReference type="Proteomes" id="UP000184517">
    <property type="component" value="Unassembled WGS sequence"/>
</dbReference>
<keyword evidence="4 5" id="KW-0472">Membrane</keyword>
<dbReference type="Gene3D" id="1.20.1420.30">
    <property type="entry name" value="NCX, central ion-binding region"/>
    <property type="match status" value="1"/>
</dbReference>
<feature type="transmembrane region" description="Helical" evidence="5">
    <location>
        <begin position="86"/>
        <end position="109"/>
    </location>
</feature>
<comment type="subcellular location">
    <subcellularLocation>
        <location evidence="1">Membrane</location>
        <topology evidence="1">Multi-pass membrane protein</topology>
    </subcellularLocation>
</comment>
<accession>A0A1M5D2M5</accession>
<keyword evidence="2 5" id="KW-0812">Transmembrane</keyword>
<organism evidence="7 8">
    <name type="scientific">Marinomonas polaris DSM 16579</name>
    <dbReference type="NCBI Taxonomy" id="1122206"/>
    <lineage>
        <taxon>Bacteria</taxon>
        <taxon>Pseudomonadati</taxon>
        <taxon>Pseudomonadota</taxon>
        <taxon>Gammaproteobacteria</taxon>
        <taxon>Oceanospirillales</taxon>
        <taxon>Oceanospirillaceae</taxon>
        <taxon>Marinomonas</taxon>
    </lineage>
</organism>
<evidence type="ECO:0000259" key="6">
    <source>
        <dbReference type="Pfam" id="PF01699"/>
    </source>
</evidence>
<dbReference type="InterPro" id="IPR004837">
    <property type="entry name" value="NaCa_Exmemb"/>
</dbReference>
<keyword evidence="8" id="KW-1185">Reference proteome</keyword>
<dbReference type="Pfam" id="PF01699">
    <property type="entry name" value="Na_Ca_ex"/>
    <property type="match status" value="2"/>
</dbReference>
<dbReference type="PANTHER" id="PTHR10846:SF8">
    <property type="entry name" value="INNER MEMBRANE PROTEIN YRBG"/>
    <property type="match status" value="1"/>
</dbReference>
<dbReference type="AlphaFoldDB" id="A0A1M5D2M5"/>
<reference evidence="8" key="1">
    <citation type="submission" date="2016-11" db="EMBL/GenBank/DDBJ databases">
        <authorList>
            <person name="Varghese N."/>
            <person name="Submissions S."/>
        </authorList>
    </citation>
    <scope>NUCLEOTIDE SEQUENCE [LARGE SCALE GENOMIC DNA]</scope>
    <source>
        <strain evidence="8">DSM 16579</strain>
    </source>
</reference>
<gene>
    <name evidence="7" type="ORF">SAMN02745753_02326</name>
</gene>
<feature type="transmembrane region" description="Helical" evidence="5">
    <location>
        <begin position="245"/>
        <end position="270"/>
    </location>
</feature>
<feature type="domain" description="Sodium/calcium exchanger membrane region" evidence="6">
    <location>
        <begin position="181"/>
        <end position="326"/>
    </location>
</feature>
<dbReference type="EMBL" id="FQVF01000009">
    <property type="protein sequence ID" value="SHF61107.1"/>
    <property type="molecule type" value="Genomic_DNA"/>
</dbReference>
<evidence type="ECO:0000256" key="4">
    <source>
        <dbReference type="ARBA" id="ARBA00023136"/>
    </source>
</evidence>
<name>A0A1M5D2M5_9GAMM</name>
<evidence type="ECO:0000256" key="5">
    <source>
        <dbReference type="SAM" id="Phobius"/>
    </source>
</evidence>
<dbReference type="InterPro" id="IPR004481">
    <property type="entry name" value="K/Na/Ca-exchanger"/>
</dbReference>
<feature type="transmembrane region" description="Helical" evidence="5">
    <location>
        <begin position="12"/>
        <end position="29"/>
    </location>
</feature>
<protein>
    <submittedName>
        <fullName evidence="7">Cation:H+ antiporter</fullName>
    </submittedName>
</protein>
<evidence type="ECO:0000313" key="7">
    <source>
        <dbReference type="EMBL" id="SHF61107.1"/>
    </source>
</evidence>
<dbReference type="PANTHER" id="PTHR10846">
    <property type="entry name" value="SODIUM/POTASSIUM/CALCIUM EXCHANGER"/>
    <property type="match status" value="1"/>
</dbReference>
<dbReference type="GO" id="GO:0005886">
    <property type="term" value="C:plasma membrane"/>
    <property type="evidence" value="ECO:0007669"/>
    <property type="project" value="TreeGrafter"/>
</dbReference>
<feature type="transmembrane region" description="Helical" evidence="5">
    <location>
        <begin position="282"/>
        <end position="299"/>
    </location>
</feature>
<dbReference type="GO" id="GO:0008273">
    <property type="term" value="F:calcium, potassium:sodium antiporter activity"/>
    <property type="evidence" value="ECO:0007669"/>
    <property type="project" value="TreeGrafter"/>
</dbReference>
<dbReference type="InterPro" id="IPR044880">
    <property type="entry name" value="NCX_ion-bd_dom_sf"/>
</dbReference>
<feature type="transmembrane region" description="Helical" evidence="5">
    <location>
        <begin position="50"/>
        <end position="74"/>
    </location>
</feature>
<proteinExistence type="predicted"/>
<sequence length="332" mass="34497">MVLPVSLSNINTMLLFSIALIVGLVLLVMSSDKFIEHSALVAEKLNVNPMIIGITLVAFGTSAPEMVVSAIAALDNAPEIAVGNVLGSNIANIALVFGITLLFSAIPIASGLSTKEVPLVLAITLLAGFLLYDQTLGVWDGVILIAAFIIILTILLRGSKDLEKDLKEGLPEDDGTSVSKSLIIALIGLAVLIGSSKLLVWGAIGIATALGVSELVIGLTIVAVGTSLPELAASISSVRKGHHDIAIGNILGSNIFNLATVLPLPALIAPGLVDQSVISRDFPWVLGLTVALALAIFIFKKTKNNSIPRWVGLPLIASYGVYLFIISSNGSV</sequence>
<feature type="transmembrane region" description="Helical" evidence="5">
    <location>
        <begin position="138"/>
        <end position="156"/>
    </location>
</feature>
<evidence type="ECO:0000256" key="1">
    <source>
        <dbReference type="ARBA" id="ARBA00004141"/>
    </source>
</evidence>
<evidence type="ECO:0000256" key="3">
    <source>
        <dbReference type="ARBA" id="ARBA00022989"/>
    </source>
</evidence>
<feature type="domain" description="Sodium/calcium exchanger membrane region" evidence="6">
    <location>
        <begin position="18"/>
        <end position="156"/>
    </location>
</feature>
<dbReference type="STRING" id="1122206.SAMN02745753_02326"/>